<evidence type="ECO:0008006" key="2">
    <source>
        <dbReference type="Google" id="ProtNLM"/>
    </source>
</evidence>
<dbReference type="AlphaFoldDB" id="A0A6C0D2W5"/>
<reference evidence="1" key="1">
    <citation type="journal article" date="2020" name="Nature">
        <title>Giant virus diversity and host interactions through global metagenomics.</title>
        <authorList>
            <person name="Schulz F."/>
            <person name="Roux S."/>
            <person name="Paez-Espino D."/>
            <person name="Jungbluth S."/>
            <person name="Walsh D.A."/>
            <person name="Denef V.J."/>
            <person name="McMahon K.D."/>
            <person name="Konstantinidis K.T."/>
            <person name="Eloe-Fadrosh E.A."/>
            <person name="Kyrpides N.C."/>
            <person name="Woyke T."/>
        </authorList>
    </citation>
    <scope>NUCLEOTIDE SEQUENCE</scope>
    <source>
        <strain evidence="1">GVMAG-M-3300023174-111</strain>
    </source>
</reference>
<accession>A0A6C0D2W5</accession>
<sequence>MKYYIITIMINNALKTVAVDFTKPTKKSKQETKTIKPKEPPKKRIITETDKWTNTILGQKVVADNQFEYILAIYEERIAPEDVNICRIIIQQIGQKISGYRSQDIEKALYNESEFVDCKTVLDKMAECKNQCYYCKNRVEVLYEYVREPKQWTLERIDNSIGHNKTNVVIACLNCNLHRKTMHTERYLFTKQLNIVKSDESS</sequence>
<name>A0A6C0D2W5_9ZZZZ</name>
<evidence type="ECO:0000313" key="1">
    <source>
        <dbReference type="EMBL" id="QHT10911.1"/>
    </source>
</evidence>
<dbReference type="Gene3D" id="3.30.40.220">
    <property type="match status" value="1"/>
</dbReference>
<dbReference type="EMBL" id="MN739530">
    <property type="protein sequence ID" value="QHT10911.1"/>
    <property type="molecule type" value="Genomic_DNA"/>
</dbReference>
<organism evidence="1">
    <name type="scientific">viral metagenome</name>
    <dbReference type="NCBI Taxonomy" id="1070528"/>
    <lineage>
        <taxon>unclassified sequences</taxon>
        <taxon>metagenomes</taxon>
        <taxon>organismal metagenomes</taxon>
    </lineage>
</organism>
<proteinExistence type="predicted"/>
<protein>
    <recommendedName>
        <fullName evidence="2">HNH domain-containing protein</fullName>
    </recommendedName>
</protein>